<dbReference type="InterPro" id="IPR003481">
    <property type="entry name" value="FliD_N"/>
</dbReference>
<evidence type="ECO:0000256" key="5">
    <source>
        <dbReference type="RuleBase" id="RU362066"/>
    </source>
</evidence>
<dbReference type="EMBL" id="MPVP01000594">
    <property type="protein sequence ID" value="OMC97738.1"/>
    <property type="molecule type" value="Genomic_DNA"/>
</dbReference>
<evidence type="ECO:0000259" key="7">
    <source>
        <dbReference type="Pfam" id="PF07195"/>
    </source>
</evidence>
<sequence>MRVFGFGSGMDIDSIVKEIMTAKRAPLDKLKQQKQTFEWQRESYREINSKLVDFKINKLAKYNKGEEMNPQKAVLTGNNTAISAKANADATPVPMELYVEQLSTRTTITTTGITGSYANGYKSSTLLSALPGGTSNADAQGNYTLTIGDAEFIFNKDYSISQVLSRINADAGEKKANVVASFDELTGKLILSAKEYGDKQIGAVGGNLLSLFNAAPTDTLSITDGKKGIIHVKSEGEASFQKVEFNGNKTSINGISISLLSTSTEATSSKISVQVEPTKAIESIKSFINDYNELIELMNKKTSEKTYRDFPPLTDEQRKEMSEDDIKNWDAKAKSGLLKNDTILAATVASMREIISANLGDLSKMGIDTGQYFEGGKLVLKSEDDLNKILENNPTFVTQLFQGSGEQKGIFSQISTKIDGQLQKLVDKVGTSKFSTSVTDVFKTNSIMGDMLKNYNKRIDDMTQRMNDLETRYYKQYAAMEQAMSKYNAQSTSLTNFISG</sequence>
<comment type="function">
    <text evidence="5">Required for morphogenesis and for the elongation of the flagellar filament by facilitating polymerization of the flagellin monomers at the tip of growing filament. Forms a capping structure, which prevents flagellin subunits (transported through the central channel of the flagellum) from leaking out without polymerization at the distal end.</text>
</comment>
<comment type="caution">
    <text evidence="8">The sequence shown here is derived from an EMBL/GenBank/DDBJ whole genome shotgun (WGS) entry which is preliminary data.</text>
</comment>
<dbReference type="InterPro" id="IPR010809">
    <property type="entry name" value="FliD_C"/>
</dbReference>
<organism evidence="8 9">
    <name type="scientific">Paenibacillus odorifer</name>
    <dbReference type="NCBI Taxonomy" id="189426"/>
    <lineage>
        <taxon>Bacteria</taxon>
        <taxon>Bacillati</taxon>
        <taxon>Bacillota</taxon>
        <taxon>Bacilli</taxon>
        <taxon>Bacillales</taxon>
        <taxon>Paenibacillaceae</taxon>
        <taxon>Paenibacillus</taxon>
    </lineage>
</organism>
<dbReference type="Proteomes" id="UP000187158">
    <property type="component" value="Unassembled WGS sequence"/>
</dbReference>
<dbReference type="PANTHER" id="PTHR30288">
    <property type="entry name" value="FLAGELLAR CAP/ASSEMBLY PROTEIN FLID"/>
    <property type="match status" value="1"/>
</dbReference>
<dbReference type="Pfam" id="PF07195">
    <property type="entry name" value="FliD_C"/>
    <property type="match status" value="1"/>
</dbReference>
<dbReference type="PANTHER" id="PTHR30288:SF0">
    <property type="entry name" value="FLAGELLAR HOOK-ASSOCIATED PROTEIN 2"/>
    <property type="match status" value="1"/>
</dbReference>
<evidence type="ECO:0000256" key="4">
    <source>
        <dbReference type="ARBA" id="ARBA00023143"/>
    </source>
</evidence>
<comment type="subcellular location">
    <subcellularLocation>
        <location evidence="5">Secreted</location>
    </subcellularLocation>
    <subcellularLocation>
        <location evidence="5">Bacterial flagellum</location>
    </subcellularLocation>
</comment>
<evidence type="ECO:0000256" key="1">
    <source>
        <dbReference type="ARBA" id="ARBA00009764"/>
    </source>
</evidence>
<evidence type="ECO:0000259" key="6">
    <source>
        <dbReference type="Pfam" id="PF02465"/>
    </source>
</evidence>
<name>A0ABX3GCJ0_9BACL</name>
<dbReference type="InterPro" id="IPR040026">
    <property type="entry name" value="FliD"/>
</dbReference>
<dbReference type="RefSeq" id="WP_076220909.1">
    <property type="nucleotide sequence ID" value="NZ_MPVM01000005.1"/>
</dbReference>
<feature type="domain" description="Flagellar hook-associated protein 2 C-terminal" evidence="7">
    <location>
        <begin position="246"/>
        <end position="489"/>
    </location>
</feature>
<reference evidence="8 9" key="1">
    <citation type="submission" date="2016-11" db="EMBL/GenBank/DDBJ databases">
        <title>Paenibacillus species isolates.</title>
        <authorList>
            <person name="Beno S.M."/>
        </authorList>
    </citation>
    <scope>NUCLEOTIDE SEQUENCE [LARGE SCALE GENOMIC DNA]</scope>
    <source>
        <strain evidence="8 9">FSL H7-0433</strain>
    </source>
</reference>
<protein>
    <recommendedName>
        <fullName evidence="5">Flagellar hook-associated protein 2</fullName>
        <shortName evidence="5">HAP2</shortName>
    </recommendedName>
    <alternativeName>
        <fullName evidence="5">Flagellar cap protein</fullName>
    </alternativeName>
</protein>
<keyword evidence="9" id="KW-1185">Reference proteome</keyword>
<comment type="subunit">
    <text evidence="2 5">Homopentamer.</text>
</comment>
<evidence type="ECO:0000256" key="2">
    <source>
        <dbReference type="ARBA" id="ARBA00011255"/>
    </source>
</evidence>
<keyword evidence="4 5" id="KW-0975">Bacterial flagellum</keyword>
<keyword evidence="3" id="KW-0175">Coiled coil</keyword>
<gene>
    <name evidence="8" type="ORF">BSO21_33265</name>
</gene>
<keyword evidence="5" id="KW-0964">Secreted</keyword>
<dbReference type="Pfam" id="PF02465">
    <property type="entry name" value="FliD_N"/>
    <property type="match status" value="1"/>
</dbReference>
<comment type="similarity">
    <text evidence="1 5">Belongs to the FliD family.</text>
</comment>
<accession>A0ABX3GCJ0</accession>
<proteinExistence type="inferred from homology"/>
<evidence type="ECO:0000313" key="9">
    <source>
        <dbReference type="Proteomes" id="UP000187158"/>
    </source>
</evidence>
<feature type="domain" description="Flagellar hook-associated protein 2 N-terminal" evidence="6">
    <location>
        <begin position="8"/>
        <end position="104"/>
    </location>
</feature>
<evidence type="ECO:0000256" key="3">
    <source>
        <dbReference type="ARBA" id="ARBA00023054"/>
    </source>
</evidence>
<evidence type="ECO:0000313" key="8">
    <source>
        <dbReference type="EMBL" id="OMC97738.1"/>
    </source>
</evidence>